<gene>
    <name evidence="1" type="ORF">BTO30_16155</name>
</gene>
<dbReference type="EMBL" id="MSDU01000063">
    <property type="protein sequence ID" value="OLN21211.1"/>
    <property type="molecule type" value="Genomic_DNA"/>
</dbReference>
<evidence type="ECO:0000313" key="2">
    <source>
        <dbReference type="Proteomes" id="UP000185568"/>
    </source>
</evidence>
<comment type="caution">
    <text evidence="1">The sequence shown here is derived from an EMBL/GenBank/DDBJ whole genome shotgun (WGS) entry which is preliminary data.</text>
</comment>
<name>A0A1Q8Q1M0_9BACI</name>
<accession>A0A1Q8Q1M0</accession>
<dbReference type="Proteomes" id="UP000185568">
    <property type="component" value="Unassembled WGS sequence"/>
</dbReference>
<dbReference type="AlphaFoldDB" id="A0A1Q8Q1M0"/>
<evidence type="ECO:0000313" key="1">
    <source>
        <dbReference type="EMBL" id="OLN21211.1"/>
    </source>
</evidence>
<dbReference type="RefSeq" id="WP_075399725.1">
    <property type="nucleotide sequence ID" value="NZ_MSDU01000063.1"/>
</dbReference>
<reference evidence="1 2" key="1">
    <citation type="submission" date="2016-12" db="EMBL/GenBank/DDBJ databases">
        <title>Domibacillus antri genome sequencing.</title>
        <authorList>
            <person name="Verma A."/>
            <person name="Krishnamurthi S."/>
        </authorList>
    </citation>
    <scope>NUCLEOTIDE SEQUENCE [LARGE SCALE GENOMIC DNA]</scope>
    <source>
        <strain evidence="1 2">XD80</strain>
    </source>
</reference>
<proteinExistence type="predicted"/>
<keyword evidence="2" id="KW-1185">Reference proteome</keyword>
<organism evidence="1 2">
    <name type="scientific">Domibacillus antri</name>
    <dbReference type="NCBI Taxonomy" id="1714264"/>
    <lineage>
        <taxon>Bacteria</taxon>
        <taxon>Bacillati</taxon>
        <taxon>Bacillota</taxon>
        <taxon>Bacilli</taxon>
        <taxon>Bacillales</taxon>
        <taxon>Bacillaceae</taxon>
        <taxon>Domibacillus</taxon>
    </lineage>
</organism>
<sequence>MNPFNSVEAFVKHYEFKNSIPTEVKITVDGKKRRYVRGGRTQYVIEKGRLDRYEFKDFDDLTGTLPQLKVNYLRYFEMKKIVEAYFLLADEDGQEFLSPIYFDENFITADDFKQFSGDDIIEQFNLKWVNLNKVPSAFENERTTAYKETIKGLFYEFETFKYDLHKEMKLKAIFTPGKKTWEQKWDIDLFTGKSPYFSEVVEPDDFW</sequence>
<protein>
    <submittedName>
        <fullName evidence="1">Uncharacterized protein</fullName>
    </submittedName>
</protein>
<dbReference type="OrthoDB" id="2989764at2"/>